<name>A0A504YN75_FASGI</name>
<dbReference type="InterPro" id="IPR052942">
    <property type="entry name" value="LPS_cholinephosphotransferase"/>
</dbReference>
<feature type="domain" description="LicD/FKTN/FKRP nucleotidyltransferase" evidence="1">
    <location>
        <begin position="69"/>
        <end position="96"/>
    </location>
</feature>
<organism evidence="2 3">
    <name type="scientific">Fasciola gigantica</name>
    <name type="common">Giant liver fluke</name>
    <dbReference type="NCBI Taxonomy" id="46835"/>
    <lineage>
        <taxon>Eukaryota</taxon>
        <taxon>Metazoa</taxon>
        <taxon>Spiralia</taxon>
        <taxon>Lophotrochozoa</taxon>
        <taxon>Platyhelminthes</taxon>
        <taxon>Trematoda</taxon>
        <taxon>Digenea</taxon>
        <taxon>Plagiorchiida</taxon>
        <taxon>Echinostomata</taxon>
        <taxon>Echinostomatoidea</taxon>
        <taxon>Fasciolidae</taxon>
        <taxon>Fasciola</taxon>
    </lineage>
</organism>
<keyword evidence="3" id="KW-1185">Reference proteome</keyword>
<dbReference type="Pfam" id="PF04991">
    <property type="entry name" value="LicD"/>
    <property type="match status" value="1"/>
</dbReference>
<dbReference type="AlphaFoldDB" id="A0A504YN75"/>
<evidence type="ECO:0000259" key="1">
    <source>
        <dbReference type="Pfam" id="PF04991"/>
    </source>
</evidence>
<proteinExistence type="predicted"/>
<dbReference type="PANTHER" id="PTHR43404">
    <property type="entry name" value="LIPOPOLYSACCHARIDE CHOLINEPHOSPHOTRANSFERASE LICD"/>
    <property type="match status" value="1"/>
</dbReference>
<accession>A0A504YN75</accession>
<protein>
    <submittedName>
        <fullName evidence="2">Lipopolysaccharide choline</fullName>
    </submittedName>
</protein>
<dbReference type="InterPro" id="IPR007074">
    <property type="entry name" value="LicD/FKTN/FKRP_NTP_transf"/>
</dbReference>
<dbReference type="PANTHER" id="PTHR43404:SF2">
    <property type="entry name" value="LIPOPOLYSACCHARIDE CHOLINEPHOSPHOTRANSFERASE LICD"/>
    <property type="match status" value="1"/>
</dbReference>
<evidence type="ECO:0000313" key="3">
    <source>
        <dbReference type="Proteomes" id="UP000316759"/>
    </source>
</evidence>
<sequence length="319" mass="36669">MTQLPDLVLLEWPPMLYASRPAGSMDSSGLSVPLPRPFEPVMSRGQVALSRRLLKVFSDLMFSNGYGNRFWINAGTLVGSYHHHNFIPWDDDVDVLADVELRPKIQLLFKQLEPEYQAYSMYARDKLFTKVNNDSGSEIDFEYSRIVSDNPWPWPFLDIGYYEVRDEITCEIPWIPGQSACFPTSAVFPLIFRPFGAEWYPAPSNIPAYLSSVYRMRSSCVTFGYSHIFEQESQAARVPCHTLANRYAFIRHIAVPHMRIAAENDSLSKMFLVDLERLVRKTKDGWSLIHEMWLPIKRKTLRNSSGYGVPEPRLFGLGD</sequence>
<dbReference type="OrthoDB" id="419198at2759"/>
<dbReference type="STRING" id="46835.A0A504YN75"/>
<evidence type="ECO:0000313" key="2">
    <source>
        <dbReference type="EMBL" id="TPP59220.1"/>
    </source>
</evidence>
<reference evidence="2 3" key="1">
    <citation type="submission" date="2019-04" db="EMBL/GenBank/DDBJ databases">
        <title>Annotation for the trematode Fasciola gigantica.</title>
        <authorList>
            <person name="Choi Y.-J."/>
        </authorList>
    </citation>
    <scope>NUCLEOTIDE SEQUENCE [LARGE SCALE GENOMIC DNA]</scope>
    <source>
        <strain evidence="2">Uganda_cow_1</strain>
    </source>
</reference>
<gene>
    <name evidence="2" type="ORF">FGIG_02053</name>
</gene>
<comment type="caution">
    <text evidence="2">The sequence shown here is derived from an EMBL/GenBank/DDBJ whole genome shotgun (WGS) entry which is preliminary data.</text>
</comment>
<dbReference type="GO" id="GO:0009100">
    <property type="term" value="P:glycoprotein metabolic process"/>
    <property type="evidence" value="ECO:0007669"/>
    <property type="project" value="UniProtKB-ARBA"/>
</dbReference>
<dbReference type="Proteomes" id="UP000316759">
    <property type="component" value="Unassembled WGS sequence"/>
</dbReference>
<dbReference type="EMBL" id="SUNJ01010979">
    <property type="protein sequence ID" value="TPP59220.1"/>
    <property type="molecule type" value="Genomic_DNA"/>
</dbReference>